<dbReference type="InterPro" id="IPR036291">
    <property type="entry name" value="NAD(P)-bd_dom_sf"/>
</dbReference>
<evidence type="ECO:0000256" key="3">
    <source>
        <dbReference type="ARBA" id="ARBA00023098"/>
    </source>
</evidence>
<dbReference type="Pfam" id="PF07993">
    <property type="entry name" value="NAD_binding_4"/>
    <property type="match status" value="1"/>
</dbReference>
<dbReference type="GO" id="GO:0035336">
    <property type="term" value="P:long-chain fatty-acyl-CoA metabolic process"/>
    <property type="evidence" value="ECO:0007669"/>
    <property type="project" value="TreeGrafter"/>
</dbReference>
<dbReference type="CDD" id="cd09071">
    <property type="entry name" value="FAR_C"/>
    <property type="match status" value="1"/>
</dbReference>
<feature type="region of interest" description="Disordered" evidence="5">
    <location>
        <begin position="331"/>
        <end position="351"/>
    </location>
</feature>
<evidence type="ECO:0000313" key="9">
    <source>
        <dbReference type="Proteomes" id="UP000823388"/>
    </source>
</evidence>
<name>A0A8T0VY96_PANVG</name>
<evidence type="ECO:0000259" key="7">
    <source>
        <dbReference type="Pfam" id="PF07993"/>
    </source>
</evidence>
<dbReference type="InterPro" id="IPR033640">
    <property type="entry name" value="FAR_C"/>
</dbReference>
<keyword evidence="4" id="KW-0560">Oxidoreductase</keyword>
<dbReference type="EMBL" id="CM029039">
    <property type="protein sequence ID" value="KAG2641931.1"/>
    <property type="molecule type" value="Genomic_DNA"/>
</dbReference>
<organism evidence="8 9">
    <name type="scientific">Panicum virgatum</name>
    <name type="common">Blackwell switchgrass</name>
    <dbReference type="NCBI Taxonomy" id="38727"/>
    <lineage>
        <taxon>Eukaryota</taxon>
        <taxon>Viridiplantae</taxon>
        <taxon>Streptophyta</taxon>
        <taxon>Embryophyta</taxon>
        <taxon>Tracheophyta</taxon>
        <taxon>Spermatophyta</taxon>
        <taxon>Magnoliopsida</taxon>
        <taxon>Liliopsida</taxon>
        <taxon>Poales</taxon>
        <taxon>Poaceae</taxon>
        <taxon>PACMAD clade</taxon>
        <taxon>Panicoideae</taxon>
        <taxon>Panicodae</taxon>
        <taxon>Paniceae</taxon>
        <taxon>Panicinae</taxon>
        <taxon>Panicum</taxon>
        <taxon>Panicum sect. Hiantes</taxon>
    </lineage>
</organism>
<evidence type="ECO:0000313" key="8">
    <source>
        <dbReference type="EMBL" id="KAG2641931.1"/>
    </source>
</evidence>
<keyword evidence="9" id="KW-1185">Reference proteome</keyword>
<dbReference type="PANTHER" id="PTHR11011">
    <property type="entry name" value="MALE STERILITY PROTEIN 2-RELATED"/>
    <property type="match status" value="1"/>
</dbReference>
<dbReference type="InterPro" id="IPR026055">
    <property type="entry name" value="FAR"/>
</dbReference>
<comment type="catalytic activity">
    <reaction evidence="4">
        <text>a long-chain fatty acyl-CoA + 2 NADPH + 2 H(+) = a long-chain primary fatty alcohol + 2 NADP(+) + CoA</text>
        <dbReference type="Rhea" id="RHEA:52716"/>
        <dbReference type="ChEBI" id="CHEBI:15378"/>
        <dbReference type="ChEBI" id="CHEBI:57287"/>
        <dbReference type="ChEBI" id="CHEBI:57783"/>
        <dbReference type="ChEBI" id="CHEBI:58349"/>
        <dbReference type="ChEBI" id="CHEBI:77396"/>
        <dbReference type="ChEBI" id="CHEBI:83139"/>
        <dbReference type="EC" id="1.2.1.84"/>
    </reaction>
</comment>
<keyword evidence="2 4" id="KW-0444">Lipid biosynthesis</keyword>
<accession>A0A8T0VY96</accession>
<evidence type="ECO:0000256" key="2">
    <source>
        <dbReference type="ARBA" id="ARBA00022516"/>
    </source>
</evidence>
<comment type="caution">
    <text evidence="8">The sequence shown here is derived from an EMBL/GenBank/DDBJ whole genome shotgun (WGS) entry which is preliminary data.</text>
</comment>
<feature type="domain" description="Fatty acyl-CoA reductase C-terminal" evidence="6">
    <location>
        <begin position="410"/>
        <end position="506"/>
    </location>
</feature>
<comment type="similarity">
    <text evidence="1 4">Belongs to the fatty acyl-CoA reductase family.</text>
</comment>
<dbReference type="GO" id="GO:0010345">
    <property type="term" value="P:suberin biosynthetic process"/>
    <property type="evidence" value="ECO:0007669"/>
    <property type="project" value="TreeGrafter"/>
</dbReference>
<evidence type="ECO:0000259" key="6">
    <source>
        <dbReference type="Pfam" id="PF03015"/>
    </source>
</evidence>
<dbReference type="Pfam" id="PF03015">
    <property type="entry name" value="Sterile"/>
    <property type="match status" value="1"/>
</dbReference>
<comment type="function">
    <text evidence="4">Catalyzes the reduction of fatty acyl-CoA to fatty alcohols.</text>
</comment>
<dbReference type="Proteomes" id="UP000823388">
    <property type="component" value="Chromosome 2K"/>
</dbReference>
<dbReference type="AlphaFoldDB" id="A0A8T0VY96"/>
<dbReference type="GO" id="GO:0080019">
    <property type="term" value="F:alcohol-forming very long-chain fatty acyl-CoA reductase activity"/>
    <property type="evidence" value="ECO:0007669"/>
    <property type="project" value="InterPro"/>
</dbReference>
<dbReference type="Gene3D" id="3.40.50.720">
    <property type="entry name" value="NAD(P)-binding Rossmann-like Domain"/>
    <property type="match status" value="1"/>
</dbReference>
<dbReference type="SUPFAM" id="SSF51735">
    <property type="entry name" value="NAD(P)-binding Rossmann-fold domains"/>
    <property type="match status" value="1"/>
</dbReference>
<sequence length="506" mass="55888">MEEARIPGYFKNKGILITGSTGFLGKILVEKILRVQPDVKRIYLPVRAPDAESAKKRVETEVIGKELFGLLRETHGKEGFQSLVDDKVVPLAGDIGHENFGVEGAQLAQMTREINVIVNGAATTNFYERYDVALDVNVMGVRHMCQLARQCPNLEVILHVSTAYVVGERQGVIQERAFKHGETLREDGAQLRLDVDAELRLARDYQRQLAGDDAEQKNERKAMKELGLARAREFGWPNTYVFTKALGEMTLAQELAGGGVPVAIVRPSIITSIHKDPLPGWIEGTRTIDAIIIGYAKQNLSCFLADLDLTMDVIPGDMVVNAMMAAAAAHASPPPPPAGQQRVPPPPPTVYHATSSLRNPAPYAVLYRTGIRYFSAHPRGVAGAGAGGRARPVRFFATVAGFTAYMVVRYRLPLELLRLLNLLLCGLLARPCAELRRRYAFVMRLVGLYGPFALFRGVFDDANVERLRLAMAPADRAAFGFDPKTLDWDDYFYSIHIPGVMKHVLK</sequence>
<feature type="domain" description="Thioester reductase (TE)" evidence="7">
    <location>
        <begin position="17"/>
        <end position="323"/>
    </location>
</feature>
<dbReference type="GO" id="GO:0102965">
    <property type="term" value="F:alcohol-forming long-chain fatty acyl-CoA reductase activity"/>
    <property type="evidence" value="ECO:0007669"/>
    <property type="project" value="UniProtKB-EC"/>
</dbReference>
<proteinExistence type="inferred from homology"/>
<dbReference type="EC" id="1.2.1.84" evidence="4"/>
<dbReference type="OrthoDB" id="429813at2759"/>
<protein>
    <recommendedName>
        <fullName evidence="4">Fatty acyl-CoA reductase</fullName>
        <ecNumber evidence="4">1.2.1.84</ecNumber>
    </recommendedName>
</protein>
<dbReference type="CDD" id="cd05236">
    <property type="entry name" value="FAR-N_SDR_e"/>
    <property type="match status" value="1"/>
</dbReference>
<dbReference type="InterPro" id="IPR013120">
    <property type="entry name" value="FAR_NAD-bd"/>
</dbReference>
<reference evidence="8" key="1">
    <citation type="submission" date="2020-05" db="EMBL/GenBank/DDBJ databases">
        <title>WGS assembly of Panicum virgatum.</title>
        <authorList>
            <person name="Lovell J.T."/>
            <person name="Jenkins J."/>
            <person name="Shu S."/>
            <person name="Juenger T.E."/>
            <person name="Schmutz J."/>
        </authorList>
    </citation>
    <scope>NUCLEOTIDE SEQUENCE</scope>
    <source>
        <strain evidence="8">AP13</strain>
    </source>
</reference>
<gene>
    <name evidence="8" type="ORF">PVAP13_2KG217890</name>
</gene>
<keyword evidence="4" id="KW-0521">NADP</keyword>
<dbReference type="PANTHER" id="PTHR11011:SF44">
    <property type="entry name" value="FATTY ACYL-COA REDUCTASE"/>
    <property type="match status" value="1"/>
</dbReference>
<keyword evidence="3 4" id="KW-0443">Lipid metabolism</keyword>
<evidence type="ECO:0000256" key="1">
    <source>
        <dbReference type="ARBA" id="ARBA00005928"/>
    </source>
</evidence>
<feature type="compositionally biased region" description="Pro residues" evidence="5">
    <location>
        <begin position="332"/>
        <end position="349"/>
    </location>
</feature>
<evidence type="ECO:0000256" key="5">
    <source>
        <dbReference type="SAM" id="MobiDB-lite"/>
    </source>
</evidence>
<evidence type="ECO:0000256" key="4">
    <source>
        <dbReference type="RuleBase" id="RU363097"/>
    </source>
</evidence>